<protein>
    <submittedName>
        <fullName evidence="1">Uncharacterized protein</fullName>
    </submittedName>
</protein>
<comment type="caution">
    <text evidence="1">The sequence shown here is derived from an EMBL/GenBank/DDBJ whole genome shotgun (WGS) entry which is preliminary data.</text>
</comment>
<dbReference type="Proteomes" id="UP000004892">
    <property type="component" value="Unassembled WGS sequence"/>
</dbReference>
<gene>
    <name evidence="1" type="ORF">HMPREF9449_01788</name>
</gene>
<name>H1DHQ2_9BACT</name>
<evidence type="ECO:0000313" key="2">
    <source>
        <dbReference type="Proteomes" id="UP000004892"/>
    </source>
</evidence>
<sequence>MSYEVRESRSKERLTPSERRALIYEKEPVKDIGELWEKYPEGGHPGWYCLIINKHALYGWDENIKQWRELGGDLIYEKHNKCTGQLLRFLEPGNYSEKDGIIKDEVVVVPLDAGDYVFFDSCYIRERQNLIVNEDEVGQVVFLCKSGKWEKLLLPIFDFIQNALLQFQHNRGVVFQDPNLVEFIPEVKEGDYVYYKDKTDRFPIMWVYTSRIWKKTLTTMPTAEIIELTEYARHGYKKGERQKSLAEVEKEISGMIGNVDGGNASSCYGGCITVDGGNAETEM</sequence>
<dbReference type="EMBL" id="ADMC01000023">
    <property type="protein sequence ID" value="EHP47181.1"/>
    <property type="molecule type" value="Genomic_DNA"/>
</dbReference>
<reference evidence="1 2" key="1">
    <citation type="submission" date="2012-01" db="EMBL/GenBank/DDBJ databases">
        <title>The Genome Sequence of Odoribacter laneus YIT 12061.</title>
        <authorList>
            <consortium name="The Broad Institute Genome Sequencing Platform"/>
            <person name="Earl A."/>
            <person name="Ward D."/>
            <person name="Feldgarden M."/>
            <person name="Gevers D."/>
            <person name="Morotomi M."/>
            <person name="Young S.K."/>
            <person name="Zeng Q."/>
            <person name="Gargeya S."/>
            <person name="Fitzgerald M."/>
            <person name="Haas B."/>
            <person name="Abouelleil A."/>
            <person name="Alvarado L."/>
            <person name="Arachchi H.M."/>
            <person name="Berlin A."/>
            <person name="Chapman S.B."/>
            <person name="Gearin G."/>
            <person name="Goldberg J."/>
            <person name="Griggs A."/>
            <person name="Gujja S."/>
            <person name="Hansen M."/>
            <person name="Heiman D."/>
            <person name="Howarth C."/>
            <person name="Larimer J."/>
            <person name="Lui A."/>
            <person name="MacDonald P.J.P."/>
            <person name="McCowen C."/>
            <person name="Montmayeur A."/>
            <person name="Murphy C."/>
            <person name="Neiman D."/>
            <person name="Pearson M."/>
            <person name="Priest M."/>
            <person name="Roberts A."/>
            <person name="Saif S."/>
            <person name="Shea T."/>
            <person name="Sisk P."/>
            <person name="Stolte C."/>
            <person name="Sykes S."/>
            <person name="Wortman J."/>
            <person name="Nusbaum C."/>
            <person name="Birren B."/>
        </authorList>
    </citation>
    <scope>NUCLEOTIDE SEQUENCE [LARGE SCALE GENOMIC DNA]</scope>
    <source>
        <strain evidence="1 2">YIT 12061</strain>
    </source>
</reference>
<dbReference type="HOGENOM" id="CLU_982954_0_0_10"/>
<proteinExistence type="predicted"/>
<dbReference type="STRING" id="742817.HMPREF9449_01788"/>
<accession>H1DHQ2</accession>
<evidence type="ECO:0000313" key="1">
    <source>
        <dbReference type="EMBL" id="EHP47181.1"/>
    </source>
</evidence>
<dbReference type="GeneID" id="98069351"/>
<dbReference type="PATRIC" id="fig|742817.3.peg.1901"/>
<dbReference type="AlphaFoldDB" id="H1DHQ2"/>
<dbReference type="RefSeq" id="WP_009136936.1">
    <property type="nucleotide sequence ID" value="NZ_JH594596.1"/>
</dbReference>
<organism evidence="1 2">
    <name type="scientific">Odoribacter laneus YIT 12061</name>
    <dbReference type="NCBI Taxonomy" id="742817"/>
    <lineage>
        <taxon>Bacteria</taxon>
        <taxon>Pseudomonadati</taxon>
        <taxon>Bacteroidota</taxon>
        <taxon>Bacteroidia</taxon>
        <taxon>Bacteroidales</taxon>
        <taxon>Odoribacteraceae</taxon>
        <taxon>Odoribacter</taxon>
    </lineage>
</organism>
<keyword evidence="2" id="KW-1185">Reference proteome</keyword>